<accession>A0A5C1QHA6</accession>
<dbReference type="Pfam" id="PF00196">
    <property type="entry name" value="GerE"/>
    <property type="match status" value="1"/>
</dbReference>
<dbReference type="Proteomes" id="UP000324209">
    <property type="component" value="Chromosome"/>
</dbReference>
<keyword evidence="2" id="KW-0238">DNA-binding</keyword>
<keyword evidence="7" id="KW-1185">Reference proteome</keyword>
<dbReference type="PANTHER" id="PTHR43214:SF43">
    <property type="entry name" value="TWO-COMPONENT RESPONSE REGULATOR"/>
    <property type="match status" value="1"/>
</dbReference>
<dbReference type="RefSeq" id="WP_149484801.1">
    <property type="nucleotide sequence ID" value="NZ_CP036150.1"/>
</dbReference>
<sequence length="214" mass="24170">MDKTRIIIVDDQLLFAESLKTVLETRSRNIEVIDIAINGKEAVKMAGIHAPDLILMDIRMPEMNGVEAVKIIKEKTPDIKIIMLTTFDDDQYIYNALNNGADGYLLKNTPPEKLISSIEAARNGLVLISPNIIKHLAEDSVKQTVIHEKPAWFDELSKREKQVLKLLSNGLNNLEIAEELFIAEQTVKNHVSLIYAKLGTHDRLKVIRISKNHI</sequence>
<dbReference type="CDD" id="cd06170">
    <property type="entry name" value="LuxR_C_like"/>
    <property type="match status" value="1"/>
</dbReference>
<evidence type="ECO:0000313" key="7">
    <source>
        <dbReference type="Proteomes" id="UP000324209"/>
    </source>
</evidence>
<feature type="modified residue" description="4-aspartylphosphate" evidence="3">
    <location>
        <position position="57"/>
    </location>
</feature>
<dbReference type="InterPro" id="IPR011006">
    <property type="entry name" value="CheY-like_superfamily"/>
</dbReference>
<dbReference type="SMART" id="SM00448">
    <property type="entry name" value="REC"/>
    <property type="match status" value="1"/>
</dbReference>
<dbReference type="PRINTS" id="PR00038">
    <property type="entry name" value="HTHLUXR"/>
</dbReference>
<dbReference type="GO" id="GO:0003677">
    <property type="term" value="F:DNA binding"/>
    <property type="evidence" value="ECO:0007669"/>
    <property type="project" value="UniProtKB-KW"/>
</dbReference>
<dbReference type="Gene3D" id="3.40.50.2300">
    <property type="match status" value="1"/>
</dbReference>
<evidence type="ECO:0000313" key="6">
    <source>
        <dbReference type="EMBL" id="QEN06718.1"/>
    </source>
</evidence>
<dbReference type="SUPFAM" id="SSF46894">
    <property type="entry name" value="C-terminal effector domain of the bipartite response regulators"/>
    <property type="match status" value="1"/>
</dbReference>
<dbReference type="InterPro" id="IPR039420">
    <property type="entry name" value="WalR-like"/>
</dbReference>
<dbReference type="SUPFAM" id="SSF52172">
    <property type="entry name" value="CheY-like"/>
    <property type="match status" value="1"/>
</dbReference>
<dbReference type="InterPro" id="IPR001789">
    <property type="entry name" value="Sig_transdc_resp-reg_receiver"/>
</dbReference>
<dbReference type="PANTHER" id="PTHR43214">
    <property type="entry name" value="TWO-COMPONENT RESPONSE REGULATOR"/>
    <property type="match status" value="1"/>
</dbReference>
<dbReference type="EMBL" id="CP036150">
    <property type="protein sequence ID" value="QEN06718.1"/>
    <property type="molecule type" value="Genomic_DNA"/>
</dbReference>
<dbReference type="OrthoDB" id="9779069at2"/>
<proteinExistence type="predicted"/>
<evidence type="ECO:0000256" key="3">
    <source>
        <dbReference type="PROSITE-ProRule" id="PRU00169"/>
    </source>
</evidence>
<name>A0A5C1QHA6_9SPIO</name>
<protein>
    <submittedName>
        <fullName evidence="6">Response regulator transcription factor</fullName>
    </submittedName>
</protein>
<dbReference type="CDD" id="cd17535">
    <property type="entry name" value="REC_NarL-like"/>
    <property type="match status" value="1"/>
</dbReference>
<dbReference type="PROSITE" id="PS50043">
    <property type="entry name" value="HTH_LUXR_2"/>
    <property type="match status" value="1"/>
</dbReference>
<dbReference type="InterPro" id="IPR016032">
    <property type="entry name" value="Sig_transdc_resp-reg_C-effctor"/>
</dbReference>
<dbReference type="SMART" id="SM00421">
    <property type="entry name" value="HTH_LUXR"/>
    <property type="match status" value="1"/>
</dbReference>
<dbReference type="InterPro" id="IPR058245">
    <property type="entry name" value="NreC/VraR/RcsB-like_REC"/>
</dbReference>
<gene>
    <name evidence="6" type="ORF">EXM22_01445</name>
</gene>
<keyword evidence="1 3" id="KW-0597">Phosphoprotein</keyword>
<evidence type="ECO:0000259" key="5">
    <source>
        <dbReference type="PROSITE" id="PS50110"/>
    </source>
</evidence>
<dbReference type="KEGG" id="ock:EXM22_01445"/>
<feature type="domain" description="HTH luxR-type" evidence="4">
    <location>
        <begin position="149"/>
        <end position="214"/>
    </location>
</feature>
<evidence type="ECO:0000256" key="2">
    <source>
        <dbReference type="ARBA" id="ARBA00023125"/>
    </source>
</evidence>
<dbReference type="GO" id="GO:0000160">
    <property type="term" value="P:phosphorelay signal transduction system"/>
    <property type="evidence" value="ECO:0007669"/>
    <property type="project" value="InterPro"/>
</dbReference>
<dbReference type="GO" id="GO:0006355">
    <property type="term" value="P:regulation of DNA-templated transcription"/>
    <property type="evidence" value="ECO:0007669"/>
    <property type="project" value="InterPro"/>
</dbReference>
<dbReference type="PROSITE" id="PS50110">
    <property type="entry name" value="RESPONSE_REGULATORY"/>
    <property type="match status" value="1"/>
</dbReference>
<organism evidence="6 7">
    <name type="scientific">Oceanispirochaeta crateris</name>
    <dbReference type="NCBI Taxonomy" id="2518645"/>
    <lineage>
        <taxon>Bacteria</taxon>
        <taxon>Pseudomonadati</taxon>
        <taxon>Spirochaetota</taxon>
        <taxon>Spirochaetia</taxon>
        <taxon>Spirochaetales</taxon>
        <taxon>Spirochaetaceae</taxon>
        <taxon>Oceanispirochaeta</taxon>
    </lineage>
</organism>
<reference evidence="6 7" key="1">
    <citation type="submission" date="2019-02" db="EMBL/GenBank/DDBJ databases">
        <title>Complete Genome Sequence and Methylome Analysis of free living Spirochaetas.</title>
        <authorList>
            <person name="Fomenkov A."/>
            <person name="Dubinina G."/>
            <person name="Leshcheva N."/>
            <person name="Mikheeva N."/>
            <person name="Grabovich M."/>
            <person name="Vincze T."/>
            <person name="Roberts R.J."/>
        </authorList>
    </citation>
    <scope>NUCLEOTIDE SEQUENCE [LARGE SCALE GENOMIC DNA]</scope>
    <source>
        <strain evidence="6 7">K2</strain>
    </source>
</reference>
<evidence type="ECO:0000259" key="4">
    <source>
        <dbReference type="PROSITE" id="PS50043"/>
    </source>
</evidence>
<dbReference type="AlphaFoldDB" id="A0A5C1QHA6"/>
<evidence type="ECO:0000256" key="1">
    <source>
        <dbReference type="ARBA" id="ARBA00022553"/>
    </source>
</evidence>
<dbReference type="InterPro" id="IPR000792">
    <property type="entry name" value="Tscrpt_reg_LuxR_C"/>
</dbReference>
<dbReference type="Pfam" id="PF00072">
    <property type="entry name" value="Response_reg"/>
    <property type="match status" value="1"/>
</dbReference>
<feature type="domain" description="Response regulatory" evidence="5">
    <location>
        <begin position="5"/>
        <end position="122"/>
    </location>
</feature>